<organism evidence="3">
    <name type="scientific">Salpingoeca rosetta (strain ATCC 50818 / BSB-021)</name>
    <dbReference type="NCBI Taxonomy" id="946362"/>
    <lineage>
        <taxon>Eukaryota</taxon>
        <taxon>Choanoflagellata</taxon>
        <taxon>Craspedida</taxon>
        <taxon>Salpingoecidae</taxon>
        <taxon>Salpingoeca</taxon>
    </lineage>
</organism>
<dbReference type="KEGG" id="sre:PTSG_00035"/>
<gene>
    <name evidence="2" type="ORF">PTSG_00035</name>
</gene>
<sequence>MFSLQRVVFDEAAERLVAALAASRPGKKEKKTKTNFLCLTVKTNESFLHRVRVTTDESYTKKKTWPLQALTAIDNVAPDSRQFILTFDRSYEWIAPNVTEKQRFLEAIVKSCRRYNKTLPQLANFQSIPGGGITVALHEHMPSAVPDENQQSDDDPYQESAAATLSKQQQEEMAAVFEKYDWATTDVRALSESLQKELQAVESANVHAMISSEVQVTRLLGRVDDALSKLDRLEQCISDYDGIVKRVSDQMRMINVQQDNFVSLGEYTRQLTDFLTFSKSHVNALTHPDFNTAPGLRLTVEAANRLYSLLHTGLKPGGTVVLC</sequence>
<name>F2TVC3_SALR5</name>
<dbReference type="Pfam" id="PF15277">
    <property type="entry name" value="Sec3-PIP2_bind"/>
    <property type="match status" value="1"/>
</dbReference>
<dbReference type="STRING" id="946362.F2TVC3"/>
<dbReference type="RefSeq" id="XP_004998591.1">
    <property type="nucleotide sequence ID" value="XM_004998534.1"/>
</dbReference>
<dbReference type="GO" id="GO:0006893">
    <property type="term" value="P:Golgi to plasma membrane transport"/>
    <property type="evidence" value="ECO:0007669"/>
    <property type="project" value="TreeGrafter"/>
</dbReference>
<dbReference type="PANTHER" id="PTHR16092:SF14">
    <property type="entry name" value="EXOCYST COMPLEX COMPONENT 1 ISOFORM X1"/>
    <property type="match status" value="1"/>
</dbReference>
<keyword evidence="3" id="KW-1185">Reference proteome</keyword>
<dbReference type="Gene3D" id="2.30.29.90">
    <property type="match status" value="1"/>
</dbReference>
<proteinExistence type="predicted"/>
<evidence type="ECO:0000313" key="3">
    <source>
        <dbReference type="Proteomes" id="UP000007799"/>
    </source>
</evidence>
<dbReference type="SMART" id="SM01313">
    <property type="entry name" value="Sec3-PIP2_bind"/>
    <property type="match status" value="1"/>
</dbReference>
<dbReference type="CDD" id="cd14675">
    <property type="entry name" value="PH-SEC3_like"/>
    <property type="match status" value="1"/>
</dbReference>
<feature type="domain" description="Exocyst complex component Sec3 PIP2-binding N-terminal" evidence="1">
    <location>
        <begin position="30"/>
        <end position="115"/>
    </location>
</feature>
<dbReference type="GO" id="GO:0000145">
    <property type="term" value="C:exocyst"/>
    <property type="evidence" value="ECO:0007669"/>
    <property type="project" value="InterPro"/>
</dbReference>
<dbReference type="GO" id="GO:0005886">
    <property type="term" value="C:plasma membrane"/>
    <property type="evidence" value="ECO:0007669"/>
    <property type="project" value="TreeGrafter"/>
</dbReference>
<evidence type="ECO:0000313" key="2">
    <source>
        <dbReference type="EMBL" id="EGD72019.1"/>
    </source>
</evidence>
<dbReference type="GO" id="GO:0005546">
    <property type="term" value="F:phosphatidylinositol-4,5-bisphosphate binding"/>
    <property type="evidence" value="ECO:0007669"/>
    <property type="project" value="TreeGrafter"/>
</dbReference>
<dbReference type="EMBL" id="GL832955">
    <property type="protein sequence ID" value="EGD72019.1"/>
    <property type="molecule type" value="Genomic_DNA"/>
</dbReference>
<dbReference type="InterPro" id="IPR019160">
    <property type="entry name" value="Sec3_CC"/>
</dbReference>
<dbReference type="OrthoDB" id="27109at2759"/>
<dbReference type="InParanoid" id="F2TVC3"/>
<dbReference type="GeneID" id="16067741"/>
<dbReference type="Proteomes" id="UP000007799">
    <property type="component" value="Unassembled WGS sequence"/>
</dbReference>
<reference evidence="2" key="1">
    <citation type="submission" date="2009-08" db="EMBL/GenBank/DDBJ databases">
        <title>Annotation of Salpingoeca rosetta.</title>
        <authorList>
            <consortium name="The Broad Institute Genome Sequencing Platform"/>
            <person name="Russ C."/>
            <person name="Cuomo C."/>
            <person name="Burger G."/>
            <person name="Gray M.W."/>
            <person name="Holland P.W.H."/>
            <person name="King N."/>
            <person name="Lang F.B.F."/>
            <person name="Roger A.J."/>
            <person name="Ruiz-Trillo I."/>
            <person name="Young S.K."/>
            <person name="Zeng Q."/>
            <person name="Gargeya S."/>
            <person name="Alvarado L."/>
            <person name="Berlin A."/>
            <person name="Chapman S.B."/>
            <person name="Chen Z."/>
            <person name="Freedman E."/>
            <person name="Gellesch M."/>
            <person name="Goldberg J."/>
            <person name="Griggs A."/>
            <person name="Gujja S."/>
            <person name="Heilman E."/>
            <person name="Heiman D."/>
            <person name="Howarth C."/>
            <person name="Mehta T."/>
            <person name="Neiman D."/>
            <person name="Pearson M."/>
            <person name="Roberts A."/>
            <person name="Saif S."/>
            <person name="Shea T."/>
            <person name="Shenoy N."/>
            <person name="Sisk P."/>
            <person name="Stolte C."/>
            <person name="Sykes S."/>
            <person name="White J."/>
            <person name="Yandava C."/>
            <person name="Haas B."/>
            <person name="Nusbaum C."/>
            <person name="Birren B."/>
        </authorList>
    </citation>
    <scope>NUCLEOTIDE SEQUENCE [LARGE SCALE GENOMIC DNA]</scope>
    <source>
        <strain evidence="2">ATCC 50818</strain>
    </source>
</reference>
<dbReference type="AlphaFoldDB" id="F2TVC3"/>
<dbReference type="Pfam" id="PF09763">
    <property type="entry name" value="Sec3_CC"/>
    <property type="match status" value="1"/>
</dbReference>
<evidence type="ECO:0000259" key="1">
    <source>
        <dbReference type="SMART" id="SM01313"/>
    </source>
</evidence>
<dbReference type="GO" id="GO:0006887">
    <property type="term" value="P:exocytosis"/>
    <property type="evidence" value="ECO:0007669"/>
    <property type="project" value="InterPro"/>
</dbReference>
<protein>
    <recommendedName>
        <fullName evidence="1">Exocyst complex component Sec3 PIP2-binding N-terminal domain-containing protein</fullName>
    </recommendedName>
</protein>
<dbReference type="PANTHER" id="PTHR16092">
    <property type="entry name" value="SEC3/SYNTAXIN-RELATED"/>
    <property type="match status" value="1"/>
</dbReference>
<dbReference type="InterPro" id="IPR028258">
    <property type="entry name" value="Sec3-PIP2_bind"/>
</dbReference>
<accession>F2TVC3</accession>
<dbReference type="eggNOG" id="KOG2148">
    <property type="taxonomic scope" value="Eukaryota"/>
</dbReference>